<gene>
    <name evidence="3" type="primary">wecE</name>
    <name evidence="3" type="ORF">GMJLKIPL_0003</name>
</gene>
<comment type="similarity">
    <text evidence="1 2">Belongs to the DegT/DnrJ/EryC1 family.</text>
</comment>
<evidence type="ECO:0000256" key="2">
    <source>
        <dbReference type="RuleBase" id="RU004508"/>
    </source>
</evidence>
<evidence type="ECO:0000313" key="3">
    <source>
        <dbReference type="EMBL" id="GJD98097.1"/>
    </source>
</evidence>
<protein>
    <submittedName>
        <fullName evidence="3">dTDP-4-amino-4,6-dideoxygalactose transaminase</fullName>
    </submittedName>
</protein>
<keyword evidence="2" id="KW-0663">Pyridoxal phosphate</keyword>
<dbReference type="Pfam" id="PF01041">
    <property type="entry name" value="DegT_DnrJ_EryC1"/>
    <property type="match status" value="1"/>
</dbReference>
<dbReference type="RefSeq" id="WP_238233123.1">
    <property type="nucleotide sequence ID" value="NZ_BPQQ01000001.1"/>
</dbReference>
<dbReference type="SUPFAM" id="SSF53383">
    <property type="entry name" value="PLP-dependent transferases"/>
    <property type="match status" value="1"/>
</dbReference>
<reference evidence="3" key="2">
    <citation type="submission" date="2021-08" db="EMBL/GenBank/DDBJ databases">
        <authorList>
            <person name="Tani A."/>
            <person name="Ola A."/>
            <person name="Ogura Y."/>
            <person name="Katsura K."/>
            <person name="Hayashi T."/>
        </authorList>
    </citation>
    <scope>NUCLEOTIDE SEQUENCE</scope>
    <source>
        <strain evidence="3">DSM 17168</strain>
    </source>
</reference>
<dbReference type="Gene3D" id="3.40.640.10">
    <property type="entry name" value="Type I PLP-dependent aspartate aminotransferase-like (Major domain)"/>
    <property type="match status" value="1"/>
</dbReference>
<dbReference type="CDD" id="cd00616">
    <property type="entry name" value="AHBA_syn"/>
    <property type="match status" value="1"/>
</dbReference>
<dbReference type="InterPro" id="IPR000653">
    <property type="entry name" value="DegT/StrS_aminotransferase"/>
</dbReference>
<dbReference type="PANTHER" id="PTHR30244:SF34">
    <property type="entry name" value="DTDP-4-AMINO-4,6-DIDEOXYGALACTOSE TRANSAMINASE"/>
    <property type="match status" value="1"/>
</dbReference>
<proteinExistence type="inferred from homology"/>
<evidence type="ECO:0000256" key="1">
    <source>
        <dbReference type="ARBA" id="ARBA00037999"/>
    </source>
</evidence>
<accession>A0ABQ4S8K1</accession>
<keyword evidence="4" id="KW-1185">Reference proteome</keyword>
<comment type="caution">
    <text evidence="3">The sequence shown here is derived from an EMBL/GenBank/DDBJ whole genome shotgun (WGS) entry which is preliminary data.</text>
</comment>
<dbReference type="PIRSF" id="PIRSF000390">
    <property type="entry name" value="PLP_StrS"/>
    <property type="match status" value="1"/>
</dbReference>
<dbReference type="InterPro" id="IPR015424">
    <property type="entry name" value="PyrdxlP-dep_Trfase"/>
</dbReference>
<dbReference type="InterPro" id="IPR015422">
    <property type="entry name" value="PyrdxlP-dep_Trfase_small"/>
</dbReference>
<evidence type="ECO:0000313" key="4">
    <source>
        <dbReference type="Proteomes" id="UP001055153"/>
    </source>
</evidence>
<dbReference type="Gene3D" id="3.90.1150.10">
    <property type="entry name" value="Aspartate Aminotransferase, domain 1"/>
    <property type="match status" value="1"/>
</dbReference>
<organism evidence="3 4">
    <name type="scientific">Methylobacterium isbiliense</name>
    <dbReference type="NCBI Taxonomy" id="315478"/>
    <lineage>
        <taxon>Bacteria</taxon>
        <taxon>Pseudomonadati</taxon>
        <taxon>Pseudomonadota</taxon>
        <taxon>Alphaproteobacteria</taxon>
        <taxon>Hyphomicrobiales</taxon>
        <taxon>Methylobacteriaceae</taxon>
        <taxon>Methylobacterium</taxon>
    </lineage>
</organism>
<dbReference type="EMBL" id="BPQQ01000001">
    <property type="protein sequence ID" value="GJD98097.1"/>
    <property type="molecule type" value="Genomic_DNA"/>
</dbReference>
<dbReference type="InterPro" id="IPR015421">
    <property type="entry name" value="PyrdxlP-dep_Trfase_major"/>
</dbReference>
<name>A0ABQ4S8K1_9HYPH</name>
<dbReference type="PANTHER" id="PTHR30244">
    <property type="entry name" value="TRANSAMINASE"/>
    <property type="match status" value="1"/>
</dbReference>
<dbReference type="NCBIfam" id="NF008687">
    <property type="entry name" value="PRK11706.1"/>
    <property type="match status" value="1"/>
</dbReference>
<reference evidence="3" key="1">
    <citation type="journal article" date="2021" name="Front. Microbiol.">
        <title>Comprehensive Comparative Genomics and Phenotyping of Methylobacterium Species.</title>
        <authorList>
            <person name="Alessa O."/>
            <person name="Ogura Y."/>
            <person name="Fujitani Y."/>
            <person name="Takami H."/>
            <person name="Hayashi T."/>
            <person name="Sahin N."/>
            <person name="Tani A."/>
        </authorList>
    </citation>
    <scope>NUCLEOTIDE SEQUENCE</scope>
    <source>
        <strain evidence="3">DSM 17168</strain>
    </source>
</reference>
<sequence length="396" mass="42597">MQPHDRVPFHRPTLAAAAFEAVREVLSLGALTGGGARTAACHALLRGRLPDTVPFLTTSCTDALEMAVLLLEIRPGDEVVMPSWTFSSCANAVLLRGGVPVFVDVEPGTLNIDPARIPEALTPRTRAVLCVHYAGIACRMDDLRDLCTARGLALIEDAAQAFGSTWRGRPLGGWGDLGAFSFHGTKNVGCGEGGALLVNRPDLVTRAEILWEKGTNRLDYARNGRPHYDWVDIGSSFLPSEVTAAILEKQFEIADALTARRCAAWETYARLLAPDAEGASVRMLDVPAPARHNGHIFAVRVGGRARRDRVMAFLAERGIETRTHYRPLHASPAAARHGRAVGSLTVSEEAGDGLIRLPLDSHITPAEQERVVATLLDGLRQADTAPLRQVSPADAP</sequence>
<dbReference type="Proteomes" id="UP001055153">
    <property type="component" value="Unassembled WGS sequence"/>
</dbReference>